<protein>
    <submittedName>
        <fullName evidence="1">Uncharacterized protein</fullName>
    </submittedName>
</protein>
<dbReference type="Proteomes" id="UP000285882">
    <property type="component" value="Chromosome"/>
</dbReference>
<gene>
    <name evidence="1" type="ORF">C0674_00635</name>
</gene>
<evidence type="ECO:0000313" key="1">
    <source>
        <dbReference type="EMBL" id="QAA21263.1"/>
    </source>
</evidence>
<evidence type="ECO:0000313" key="2">
    <source>
        <dbReference type="Proteomes" id="UP000285882"/>
    </source>
</evidence>
<accession>A0ABX5Q3P7</accession>
<reference evidence="1 2" key="1">
    <citation type="submission" date="2018-01" db="EMBL/GenBank/DDBJ databases">
        <title>Complete genome sequencing of Sporolactobacillus terrae DLG3.</title>
        <authorList>
            <person name="Nam Y.-D."/>
            <person name="Kang J."/>
            <person name="Chung W.-H."/>
        </authorList>
    </citation>
    <scope>NUCLEOTIDE SEQUENCE [LARGE SCALE GENOMIC DNA]</scope>
    <source>
        <strain evidence="1 2">DLG3</strain>
    </source>
</reference>
<name>A0ABX5Q3P7_9BACL</name>
<proteinExistence type="predicted"/>
<sequence length="119" mass="13991">MRGPFLFSQKKKRYDFWSRKRQCSKCAESCLSEEARGAPAASEQPKRRFSTEKTRVHHTWLEIKDRALFAWFFSQNYTGLVISVETIRENDSCADSTAEKEKLTLTRQGSVWKRSHLRN</sequence>
<dbReference type="EMBL" id="CP025688">
    <property type="protein sequence ID" value="QAA21263.1"/>
    <property type="molecule type" value="Genomic_DNA"/>
</dbReference>
<organism evidence="1 2">
    <name type="scientific">Sporolactobacillus terrae</name>
    <dbReference type="NCBI Taxonomy" id="269673"/>
    <lineage>
        <taxon>Bacteria</taxon>
        <taxon>Bacillati</taxon>
        <taxon>Bacillota</taxon>
        <taxon>Bacilli</taxon>
        <taxon>Bacillales</taxon>
        <taxon>Sporolactobacillaceae</taxon>
        <taxon>Sporolactobacillus</taxon>
    </lineage>
</organism>
<keyword evidence="2" id="KW-1185">Reference proteome</keyword>